<dbReference type="AlphaFoldDB" id="A0AAW1NNG7"/>
<dbReference type="EMBL" id="JALJOQ010000243">
    <property type="protein sequence ID" value="KAK9787633.1"/>
    <property type="molecule type" value="Genomic_DNA"/>
</dbReference>
<sequence length="66" mass="7320">MYTLVFVLGESHNLLSVAPCQRRASIISATHPLAQRSLRLEPSNCPRRSVRHMDLVCHLGYCTAAA</sequence>
<evidence type="ECO:0000313" key="1">
    <source>
        <dbReference type="EMBL" id="KAK9787633.1"/>
    </source>
</evidence>
<reference evidence="1 2" key="1">
    <citation type="journal article" date="2024" name="Nat. Commun.">
        <title>Phylogenomics reveals the evolutionary origins of lichenization in chlorophyte algae.</title>
        <authorList>
            <person name="Puginier C."/>
            <person name="Libourel C."/>
            <person name="Otte J."/>
            <person name="Skaloud P."/>
            <person name="Haon M."/>
            <person name="Grisel S."/>
            <person name="Petersen M."/>
            <person name="Berrin J.G."/>
            <person name="Delaux P.M."/>
            <person name="Dal Grande F."/>
            <person name="Keller J."/>
        </authorList>
    </citation>
    <scope>NUCLEOTIDE SEQUENCE [LARGE SCALE GENOMIC DNA]</scope>
    <source>
        <strain evidence="1 2">SAG 2036</strain>
    </source>
</reference>
<comment type="caution">
    <text evidence="1">The sequence shown here is derived from an EMBL/GenBank/DDBJ whole genome shotgun (WGS) entry which is preliminary data.</text>
</comment>
<organism evidence="1 2">
    <name type="scientific">Symbiochloris irregularis</name>
    <dbReference type="NCBI Taxonomy" id="706552"/>
    <lineage>
        <taxon>Eukaryota</taxon>
        <taxon>Viridiplantae</taxon>
        <taxon>Chlorophyta</taxon>
        <taxon>core chlorophytes</taxon>
        <taxon>Trebouxiophyceae</taxon>
        <taxon>Trebouxiales</taxon>
        <taxon>Trebouxiaceae</taxon>
        <taxon>Symbiochloris</taxon>
    </lineage>
</organism>
<evidence type="ECO:0000313" key="2">
    <source>
        <dbReference type="Proteomes" id="UP001465755"/>
    </source>
</evidence>
<gene>
    <name evidence="1" type="ORF">WJX73_010154</name>
</gene>
<dbReference type="Proteomes" id="UP001465755">
    <property type="component" value="Unassembled WGS sequence"/>
</dbReference>
<keyword evidence="2" id="KW-1185">Reference proteome</keyword>
<protein>
    <submittedName>
        <fullName evidence="1">Uncharacterized protein</fullName>
    </submittedName>
</protein>
<name>A0AAW1NNG7_9CHLO</name>
<accession>A0AAW1NNG7</accession>
<proteinExistence type="predicted"/>